<comment type="caution">
    <text evidence="7">The sequence shown here is derived from an EMBL/GenBank/DDBJ whole genome shotgun (WGS) entry which is preliminary data.</text>
</comment>
<dbReference type="GO" id="GO:0019148">
    <property type="term" value="F:D-cysteine desulfhydrase activity"/>
    <property type="evidence" value="ECO:0007669"/>
    <property type="project" value="TreeGrafter"/>
</dbReference>
<evidence type="ECO:0000256" key="5">
    <source>
        <dbReference type="PIRSR" id="PIRSR006278-2"/>
    </source>
</evidence>
<keyword evidence="8" id="KW-1185">Reference proteome</keyword>
<keyword evidence="3 5" id="KW-0663">Pyridoxal phosphate</keyword>
<dbReference type="GO" id="GO:1901605">
    <property type="term" value="P:alpha-amino acid metabolic process"/>
    <property type="evidence" value="ECO:0007669"/>
    <property type="project" value="UniProtKB-ARBA"/>
</dbReference>
<evidence type="ECO:0000313" key="7">
    <source>
        <dbReference type="EMBL" id="GES26912.1"/>
    </source>
</evidence>
<dbReference type="InterPro" id="IPR036052">
    <property type="entry name" value="TrpB-like_PALP_sf"/>
</dbReference>
<feature type="domain" description="Tryptophan synthase beta chain-like PALP" evidence="6">
    <location>
        <begin position="6"/>
        <end position="281"/>
    </location>
</feature>
<dbReference type="InterPro" id="IPR001926">
    <property type="entry name" value="TrpB-like_PALP"/>
</dbReference>
<comment type="cofactor">
    <cofactor evidence="1">
        <name>pyridoxal 5'-phosphate</name>
        <dbReference type="ChEBI" id="CHEBI:597326"/>
    </cofactor>
</comment>
<dbReference type="SUPFAM" id="SSF53686">
    <property type="entry name" value="Tryptophan synthase beta subunit-like PLP-dependent enzymes"/>
    <property type="match status" value="1"/>
</dbReference>
<reference evidence="7 8" key="1">
    <citation type="submission" date="2019-10" db="EMBL/GenBank/DDBJ databases">
        <title>Whole genome shotgun sequence of Acrocarpospora pleiomorpha NBRC 16267.</title>
        <authorList>
            <person name="Ichikawa N."/>
            <person name="Kimura A."/>
            <person name="Kitahashi Y."/>
            <person name="Komaki H."/>
            <person name="Oguchi A."/>
        </authorList>
    </citation>
    <scope>NUCLEOTIDE SEQUENCE [LARGE SCALE GENOMIC DNA]</scope>
    <source>
        <strain evidence="7 8">NBRC 16267</strain>
    </source>
</reference>
<dbReference type="PANTHER" id="PTHR43780">
    <property type="entry name" value="1-AMINOCYCLOPROPANE-1-CARBOXYLATE DEAMINASE-RELATED"/>
    <property type="match status" value="1"/>
</dbReference>
<accession>A0A5M3Y0S4</accession>
<protein>
    <submittedName>
        <fullName evidence="7">1-aminocyclopropane-1-carboxylate deaminase</fullName>
    </submittedName>
</protein>
<dbReference type="InterPro" id="IPR027278">
    <property type="entry name" value="ACCD_DCysDesulf"/>
</dbReference>
<organism evidence="7 8">
    <name type="scientific">Acrocarpospora pleiomorpha</name>
    <dbReference type="NCBI Taxonomy" id="90975"/>
    <lineage>
        <taxon>Bacteria</taxon>
        <taxon>Bacillati</taxon>
        <taxon>Actinomycetota</taxon>
        <taxon>Actinomycetes</taxon>
        <taxon>Streptosporangiales</taxon>
        <taxon>Streptosporangiaceae</taxon>
        <taxon>Acrocarpospora</taxon>
    </lineage>
</organism>
<feature type="modified residue" description="N6-(pyridoxal phosphate)lysine" evidence="5">
    <location>
        <position position="37"/>
    </location>
</feature>
<dbReference type="OrthoDB" id="9801249at2"/>
<evidence type="ECO:0000259" key="6">
    <source>
        <dbReference type="Pfam" id="PF00291"/>
    </source>
</evidence>
<dbReference type="RefSeq" id="WP_155351593.1">
    <property type="nucleotide sequence ID" value="NZ_BAAAHM010000050.1"/>
</dbReference>
<evidence type="ECO:0000256" key="3">
    <source>
        <dbReference type="ARBA" id="ARBA00022898"/>
    </source>
</evidence>
<dbReference type="EMBL" id="BLAF01000101">
    <property type="protein sequence ID" value="GES26912.1"/>
    <property type="molecule type" value="Genomic_DNA"/>
</dbReference>
<proteinExistence type="inferred from homology"/>
<feature type="active site" description="Nucleophile" evidence="4">
    <location>
        <position position="59"/>
    </location>
</feature>
<dbReference type="AlphaFoldDB" id="A0A5M3Y0S4"/>
<evidence type="ECO:0000313" key="8">
    <source>
        <dbReference type="Proteomes" id="UP000377595"/>
    </source>
</evidence>
<evidence type="ECO:0000256" key="4">
    <source>
        <dbReference type="PIRSR" id="PIRSR006278-1"/>
    </source>
</evidence>
<dbReference type="Pfam" id="PF00291">
    <property type="entry name" value="PALP"/>
    <property type="match status" value="1"/>
</dbReference>
<dbReference type="PANTHER" id="PTHR43780:SF2">
    <property type="entry name" value="1-AMINOCYCLOPROPANE-1-CARBOXYLATE DEAMINASE-RELATED"/>
    <property type="match status" value="1"/>
</dbReference>
<dbReference type="PIRSF" id="PIRSF006278">
    <property type="entry name" value="ACCD_DCysDesulf"/>
    <property type="match status" value="1"/>
</dbReference>
<name>A0A5M3Y0S4_9ACTN</name>
<sequence>MGEVLSPVVPLEDDRVHGVRLLLKRDDLIWGEISGNKWRKLKYNVGALEPVLTFGGAYSNHIRAVAAAGERYGFSTVGVIRGEERLPLNPVLAYAAGRGMRLRYLDRSTYRLKRTPEVLDWLRGEYPGYRILPEGGSNPAAVRGCMELPGEISSDTPFGVICCPVGTGGTLAGIAAGLSPGQRAIGFSALRGGAFLTDEITRLQHETLGHTTTNWHLETAYHFGGYARTTPELSTFIEDFDTRHGIRLDRVYVAKMMYGILDLIASGSIPPGTTVVAVITGGET</sequence>
<evidence type="ECO:0000256" key="2">
    <source>
        <dbReference type="ARBA" id="ARBA00008639"/>
    </source>
</evidence>
<comment type="similarity">
    <text evidence="2">Belongs to the ACC deaminase/D-cysteine desulfhydrase family.</text>
</comment>
<gene>
    <name evidence="7" type="ORF">Aple_098110</name>
</gene>
<dbReference type="Proteomes" id="UP000377595">
    <property type="component" value="Unassembled WGS sequence"/>
</dbReference>
<dbReference type="Gene3D" id="3.40.50.1100">
    <property type="match status" value="2"/>
</dbReference>
<evidence type="ECO:0000256" key="1">
    <source>
        <dbReference type="ARBA" id="ARBA00001933"/>
    </source>
</evidence>